<keyword evidence="1" id="KW-0645">Protease</keyword>
<keyword evidence="3" id="KW-0068">Autocatalytic cleavage</keyword>
<dbReference type="InterPro" id="IPR000246">
    <property type="entry name" value="Peptidase_T2"/>
</dbReference>
<evidence type="ECO:0000256" key="6">
    <source>
        <dbReference type="PIRSR" id="PIRSR600246-2"/>
    </source>
</evidence>
<dbReference type="Gene3D" id="3.60.20.30">
    <property type="entry name" value="(Glycosyl)asparaginase"/>
    <property type="match status" value="1"/>
</dbReference>
<dbReference type="GO" id="GO:0016811">
    <property type="term" value="F:hydrolase activity, acting on carbon-nitrogen (but not peptide) bonds, in linear amides"/>
    <property type="evidence" value="ECO:0007669"/>
    <property type="project" value="UniProtKB-ARBA"/>
</dbReference>
<dbReference type="GO" id="GO:0008233">
    <property type="term" value="F:peptidase activity"/>
    <property type="evidence" value="ECO:0007669"/>
    <property type="project" value="UniProtKB-KW"/>
</dbReference>
<dbReference type="Proteomes" id="UP000029273">
    <property type="component" value="Unassembled WGS sequence"/>
</dbReference>
<keyword evidence="2" id="KW-0378">Hydrolase</keyword>
<dbReference type="InterPro" id="IPR029055">
    <property type="entry name" value="Ntn_hydrolases_N"/>
</dbReference>
<dbReference type="AlphaFoldDB" id="A0A1A6C0B1"/>
<evidence type="ECO:0000256" key="5">
    <source>
        <dbReference type="PIRSR" id="PIRSR600246-1"/>
    </source>
</evidence>
<evidence type="ECO:0000256" key="2">
    <source>
        <dbReference type="ARBA" id="ARBA00022801"/>
    </source>
</evidence>
<feature type="binding site" evidence="6">
    <location>
        <begin position="207"/>
        <end position="210"/>
    </location>
    <ligand>
        <name>substrate</name>
    </ligand>
</feature>
<dbReference type="GO" id="GO:0006508">
    <property type="term" value="P:proteolysis"/>
    <property type="evidence" value="ECO:0007669"/>
    <property type="project" value="UniProtKB-KW"/>
</dbReference>
<feature type="active site" description="Nucleophile" evidence="5">
    <location>
        <position position="179"/>
    </location>
</feature>
<name>A0A1A6C0B1_9GAMM</name>
<accession>A0A1A6C0B1</accession>
<sequence length="321" mass="34011">MTQTVSPMLVIHGGAGTIRRENMTPEREAACHAGMRRALSAGYAVLSRQGSALDAVTEAVKALEDDPLFNAGRGAVFNIDGHQEMDAAVMDGRDRRAGAVANICGPRHPVLAARAVMERSEHVLLAGDGALRFCRDAGLEFCEPAWFATERRLQALEEERRRRSAGAPDERDEEARHGTVGAVACDHQGHLAAATSTGGMTGKASGRIGDTPMIGAGTWADDATCAVSATGHGELFMRYVAGHEIDARMRWAGHTLETAANDVVERLLAPVGGSGGLIAVDRAGNMALPFNSEGMYRGYVGADGRLHTAIYREAFHVAPQA</sequence>
<evidence type="ECO:0000256" key="1">
    <source>
        <dbReference type="ARBA" id="ARBA00022670"/>
    </source>
</evidence>
<dbReference type="FunFam" id="3.60.20.30:FF:000001">
    <property type="entry name" value="Isoaspartyl peptidase/L-asparaginase"/>
    <property type="match status" value="1"/>
</dbReference>
<dbReference type="CDD" id="cd04701">
    <property type="entry name" value="Asparaginase_2"/>
    <property type="match status" value="1"/>
</dbReference>
<dbReference type="Pfam" id="PF01112">
    <property type="entry name" value="Asparaginase_2"/>
    <property type="match status" value="1"/>
</dbReference>
<evidence type="ECO:0000256" key="3">
    <source>
        <dbReference type="ARBA" id="ARBA00022813"/>
    </source>
</evidence>
<comment type="caution">
    <text evidence="8">The sequence shown here is derived from an EMBL/GenBank/DDBJ whole genome shotgun (WGS) entry which is preliminary data.</text>
</comment>
<dbReference type="PANTHER" id="PTHR10188">
    <property type="entry name" value="L-ASPARAGINASE"/>
    <property type="match status" value="1"/>
</dbReference>
<evidence type="ECO:0000313" key="9">
    <source>
        <dbReference type="Proteomes" id="UP000029273"/>
    </source>
</evidence>
<gene>
    <name evidence="8" type="ORF">Thpro_022245</name>
</gene>
<evidence type="ECO:0000256" key="7">
    <source>
        <dbReference type="PIRSR" id="PIRSR600246-3"/>
    </source>
</evidence>
<dbReference type="OrthoDB" id="9780217at2"/>
<dbReference type="PANTHER" id="PTHR10188:SF6">
    <property type="entry name" value="N(4)-(BETA-N-ACETYLGLUCOSAMINYL)-L-ASPARAGINASE"/>
    <property type="match status" value="1"/>
</dbReference>
<evidence type="ECO:0000256" key="4">
    <source>
        <dbReference type="ARBA" id="ARBA00069124"/>
    </source>
</evidence>
<feature type="site" description="Cleavage; by autolysis" evidence="7">
    <location>
        <begin position="178"/>
        <end position="179"/>
    </location>
</feature>
<keyword evidence="9" id="KW-1185">Reference proteome</keyword>
<proteinExistence type="predicted"/>
<protein>
    <recommendedName>
        <fullName evidence="4">Isoaspartyl peptidase</fullName>
    </recommendedName>
</protein>
<feature type="binding site" evidence="6">
    <location>
        <begin position="230"/>
        <end position="233"/>
    </location>
    <ligand>
        <name>substrate</name>
    </ligand>
</feature>
<evidence type="ECO:0000313" key="8">
    <source>
        <dbReference type="EMBL" id="OBS07995.1"/>
    </source>
</evidence>
<dbReference type="SUPFAM" id="SSF56235">
    <property type="entry name" value="N-terminal nucleophile aminohydrolases (Ntn hydrolases)"/>
    <property type="match status" value="1"/>
</dbReference>
<dbReference type="RefSeq" id="WP_038091712.1">
    <property type="nucleotide sequence ID" value="NZ_JQSG02000006.1"/>
</dbReference>
<dbReference type="EMBL" id="JQSG02000006">
    <property type="protein sequence ID" value="OBS07995.1"/>
    <property type="molecule type" value="Genomic_DNA"/>
</dbReference>
<reference evidence="8 9" key="1">
    <citation type="journal article" date="2014" name="Genome Announc.">
        <title>Draft Genome Sequence of the Iron-Oxidizing, Acidophilic, and Halotolerant 'Thiobacillus prosperus' Type Strain DSM 5130.</title>
        <authorList>
            <person name="Ossandon F.J."/>
            <person name="Cardenas J.P."/>
            <person name="Corbett M."/>
            <person name="Quatrini R."/>
            <person name="Holmes D.S."/>
            <person name="Watkin E."/>
        </authorList>
    </citation>
    <scope>NUCLEOTIDE SEQUENCE [LARGE SCALE GENOMIC DNA]</scope>
    <source>
        <strain evidence="8 9">DSM 5130</strain>
    </source>
</reference>
<organism evidence="8 9">
    <name type="scientific">Acidihalobacter prosperus</name>
    <dbReference type="NCBI Taxonomy" id="160660"/>
    <lineage>
        <taxon>Bacteria</taxon>
        <taxon>Pseudomonadati</taxon>
        <taxon>Pseudomonadota</taxon>
        <taxon>Gammaproteobacteria</taxon>
        <taxon>Chromatiales</taxon>
        <taxon>Ectothiorhodospiraceae</taxon>
        <taxon>Acidihalobacter</taxon>
    </lineage>
</organism>